<organism evidence="1 2">
    <name type="scientific">Oerskovia enterophila</name>
    <dbReference type="NCBI Taxonomy" id="43678"/>
    <lineage>
        <taxon>Bacteria</taxon>
        <taxon>Bacillati</taxon>
        <taxon>Actinomycetota</taxon>
        <taxon>Actinomycetes</taxon>
        <taxon>Micrococcales</taxon>
        <taxon>Cellulomonadaceae</taxon>
        <taxon>Oerskovia</taxon>
    </lineage>
</organism>
<dbReference type="PANTHER" id="PTHR37297">
    <property type="entry name" value="PROTEIN NRDI"/>
    <property type="match status" value="1"/>
</dbReference>
<dbReference type="InterPro" id="IPR004465">
    <property type="entry name" value="RNR_NrdI"/>
</dbReference>
<gene>
    <name evidence="1" type="ORF">OERS_04110</name>
</gene>
<protein>
    <submittedName>
        <fullName evidence="1">NrdI-like protein</fullName>
    </submittedName>
</protein>
<comment type="caution">
    <text evidence="1">The sequence shown here is derived from an EMBL/GenBank/DDBJ whole genome shotgun (WGS) entry which is preliminary data.</text>
</comment>
<sequence>MDDATPADQTPIFFYSSSSGQTRLFARNLERPVLDLADRRVRAGGATGPWVLLTPSYKTGNPDNDTLPEPVRRFLSDPVNRRLMVGIIGAGNRSFGSHYQSAARLIARTSGRPILFEVELSGTPEDVVECRAVMARVDRDLATAPSE</sequence>
<evidence type="ECO:0000313" key="2">
    <source>
        <dbReference type="Proteomes" id="UP000093412"/>
    </source>
</evidence>
<evidence type="ECO:0000313" key="1">
    <source>
        <dbReference type="EMBL" id="OCI32819.1"/>
    </source>
</evidence>
<dbReference type="RefSeq" id="WP_068623995.1">
    <property type="nucleotide sequence ID" value="NZ_MAQA01000003.1"/>
</dbReference>
<dbReference type="PANTHER" id="PTHR37297:SF1">
    <property type="entry name" value="PROTEIN NRDI"/>
    <property type="match status" value="1"/>
</dbReference>
<dbReference type="Gene3D" id="3.40.50.360">
    <property type="match status" value="1"/>
</dbReference>
<dbReference type="Pfam" id="PF07972">
    <property type="entry name" value="Flavodoxin_NdrI"/>
    <property type="match status" value="1"/>
</dbReference>
<dbReference type="EMBL" id="MAQA01000003">
    <property type="protein sequence ID" value="OCI32819.1"/>
    <property type="molecule type" value="Genomic_DNA"/>
</dbReference>
<proteinExistence type="predicted"/>
<accession>A0ABX2Y8D1</accession>
<dbReference type="InterPro" id="IPR029039">
    <property type="entry name" value="Flavoprotein-like_sf"/>
</dbReference>
<reference evidence="1 2" key="1">
    <citation type="submission" date="2016-06" db="EMBL/GenBank/DDBJ databases">
        <title>Genome sequence of Oerskovia enterophila DSM 43852.</title>
        <authorList>
            <person name="Poehlein A."/>
            <person name="Jag V."/>
            <person name="Bengelsdorf F.R."/>
            <person name="Daniel R."/>
            <person name="Duerre P."/>
        </authorList>
    </citation>
    <scope>NUCLEOTIDE SEQUENCE [LARGE SCALE GENOMIC DNA]</scope>
    <source>
        <strain evidence="1 2">DSM 43852</strain>
    </source>
</reference>
<dbReference type="Proteomes" id="UP000093412">
    <property type="component" value="Unassembled WGS sequence"/>
</dbReference>
<dbReference type="SUPFAM" id="SSF52218">
    <property type="entry name" value="Flavoproteins"/>
    <property type="match status" value="1"/>
</dbReference>
<keyword evidence="2" id="KW-1185">Reference proteome</keyword>
<name>A0ABX2Y8D1_9CELL</name>